<protein>
    <submittedName>
        <fullName evidence="1">LmbE-like protein protein</fullName>
    </submittedName>
</protein>
<sequence>MRKRGGRPSPWTGAMLLAALLAAFGINSPSALRLLYPRATAEVTALPAAPGYRAGQRVLVVSPHPDDESLCCAGSIQHALAAGAQVYIVWLTSGDGFELDAVLHEHTLRPRGWALERLGQDRIAEATRAAGVLGVPRDHLFFLGYPDGSLLRLLRANSATPTRSRYTGATQVPYRQALSPGAPYTAASLERDLGTVLDRVRPDVVLLPSTADFHPDHQATSLVTQRLLAARGEQGRERLWIVHGGLEWPVPKGLHEGFPLLIPPRGHRLPWTRVDLTPEEQDTKLRALRAHASQMAVMPRFLKAFVRSNELLTPPTAPQPGK</sequence>
<evidence type="ECO:0000313" key="2">
    <source>
        <dbReference type="Proteomes" id="UP000002431"/>
    </source>
</evidence>
<dbReference type="InterPro" id="IPR003737">
    <property type="entry name" value="GlcNAc_PI_deacetylase-related"/>
</dbReference>
<dbReference type="Proteomes" id="UP000002431">
    <property type="component" value="Chromosome"/>
</dbReference>
<evidence type="ECO:0000313" key="1">
    <source>
        <dbReference type="EMBL" id="ABF45560.1"/>
    </source>
</evidence>
<dbReference type="KEGG" id="dge:Dgeo_1264"/>
<dbReference type="SUPFAM" id="SSF102588">
    <property type="entry name" value="LmbE-like"/>
    <property type="match status" value="1"/>
</dbReference>
<reference evidence="1" key="1">
    <citation type="submission" date="2006-04" db="EMBL/GenBank/DDBJ databases">
        <title>Complete sequence of chromosome of Deinococcus geothermalis DSM 11300.</title>
        <authorList>
            <consortium name="US DOE Joint Genome Institute"/>
            <person name="Copeland A."/>
            <person name="Lucas S."/>
            <person name="Lapidus A."/>
            <person name="Barry K."/>
            <person name="Detter J.C."/>
            <person name="Glavina del Rio T."/>
            <person name="Hammon N."/>
            <person name="Israni S."/>
            <person name="Dalin E."/>
            <person name="Tice H."/>
            <person name="Pitluck S."/>
            <person name="Brettin T."/>
            <person name="Bruce D."/>
            <person name="Han C."/>
            <person name="Tapia R."/>
            <person name="Saunders E."/>
            <person name="Gilna P."/>
            <person name="Schmutz J."/>
            <person name="Larimer F."/>
            <person name="Land M."/>
            <person name="Hauser L."/>
            <person name="Kyrpides N."/>
            <person name="Kim E."/>
            <person name="Daly M.J."/>
            <person name="Fredrickson J.K."/>
            <person name="Makarova K.S."/>
            <person name="Gaidamakova E.K."/>
            <person name="Zhai M."/>
            <person name="Richardson P."/>
        </authorList>
    </citation>
    <scope>NUCLEOTIDE SEQUENCE</scope>
    <source>
        <strain evidence="1">DSM 11300</strain>
    </source>
</reference>
<dbReference type="GO" id="GO:0016811">
    <property type="term" value="F:hydrolase activity, acting on carbon-nitrogen (but not peptide) bonds, in linear amides"/>
    <property type="evidence" value="ECO:0007669"/>
    <property type="project" value="TreeGrafter"/>
</dbReference>
<name>Q1IYX4_DEIGD</name>
<dbReference type="Pfam" id="PF02585">
    <property type="entry name" value="PIG-L"/>
    <property type="match status" value="1"/>
</dbReference>
<accession>Q1IYX4</accession>
<dbReference type="HOGENOM" id="CLU_049311_0_0_0"/>
<keyword evidence="2" id="KW-1185">Reference proteome</keyword>
<gene>
    <name evidence="1" type="ordered locus">Dgeo_1264</name>
</gene>
<organism evidence="1 2">
    <name type="scientific">Deinococcus geothermalis (strain DSM 11300 / CIP 105573 / AG-3a)</name>
    <dbReference type="NCBI Taxonomy" id="319795"/>
    <lineage>
        <taxon>Bacteria</taxon>
        <taxon>Thermotogati</taxon>
        <taxon>Deinococcota</taxon>
        <taxon>Deinococci</taxon>
        <taxon>Deinococcales</taxon>
        <taxon>Deinococcaceae</taxon>
        <taxon>Deinococcus</taxon>
    </lineage>
</organism>
<dbReference type="Gene3D" id="3.40.50.10320">
    <property type="entry name" value="LmbE-like"/>
    <property type="match status" value="1"/>
</dbReference>
<dbReference type="PANTHER" id="PTHR12993">
    <property type="entry name" value="N-ACETYLGLUCOSAMINYL-PHOSPHATIDYLINOSITOL DE-N-ACETYLASE-RELATED"/>
    <property type="match status" value="1"/>
</dbReference>
<proteinExistence type="predicted"/>
<dbReference type="InterPro" id="IPR024078">
    <property type="entry name" value="LmbE-like_dom_sf"/>
</dbReference>
<dbReference type="STRING" id="319795.Dgeo_1264"/>
<dbReference type="eggNOG" id="COG2120">
    <property type="taxonomic scope" value="Bacteria"/>
</dbReference>
<dbReference type="AlphaFoldDB" id="Q1IYX4"/>
<dbReference type="PANTHER" id="PTHR12993:SF29">
    <property type="entry name" value="BLR3841 PROTEIN"/>
    <property type="match status" value="1"/>
</dbReference>
<dbReference type="EMBL" id="CP000359">
    <property type="protein sequence ID" value="ABF45560.1"/>
    <property type="molecule type" value="Genomic_DNA"/>
</dbReference>